<dbReference type="InterPro" id="IPR016163">
    <property type="entry name" value="Ald_DH_C"/>
</dbReference>
<dbReference type="FunFam" id="3.40.605.10:FF:000007">
    <property type="entry name" value="NAD/NADP-dependent betaine aldehyde dehydrogenase"/>
    <property type="match status" value="1"/>
</dbReference>
<evidence type="ECO:0000313" key="5">
    <source>
        <dbReference type="Proteomes" id="UP000315677"/>
    </source>
</evidence>
<name>A0A543DPM2_9PSEU</name>
<feature type="domain" description="Aldehyde dehydrogenase" evidence="3">
    <location>
        <begin position="16"/>
        <end position="475"/>
    </location>
</feature>
<dbReference type="PANTHER" id="PTHR43353">
    <property type="entry name" value="SUCCINATE-SEMIALDEHYDE DEHYDROGENASE, MITOCHONDRIAL"/>
    <property type="match status" value="1"/>
</dbReference>
<dbReference type="InterPro" id="IPR016162">
    <property type="entry name" value="Ald_DH_N"/>
</dbReference>
<dbReference type="Pfam" id="PF00171">
    <property type="entry name" value="Aldedh"/>
    <property type="match status" value="1"/>
</dbReference>
<comment type="similarity">
    <text evidence="1">Belongs to the aldehyde dehydrogenase family.</text>
</comment>
<dbReference type="AlphaFoldDB" id="A0A543DPM2"/>
<dbReference type="CDD" id="cd07103">
    <property type="entry name" value="ALDH_F5_SSADH_GabD"/>
    <property type="match status" value="1"/>
</dbReference>
<accession>A0A543DPM2</accession>
<dbReference type="Proteomes" id="UP000315677">
    <property type="component" value="Unassembled WGS sequence"/>
</dbReference>
<evidence type="ECO:0000313" key="4">
    <source>
        <dbReference type="EMBL" id="TQM11281.1"/>
    </source>
</evidence>
<proteinExistence type="inferred from homology"/>
<dbReference type="PANTHER" id="PTHR43353:SF5">
    <property type="entry name" value="SUCCINATE-SEMIALDEHYDE DEHYDROGENASE, MITOCHONDRIAL"/>
    <property type="match status" value="1"/>
</dbReference>
<keyword evidence="2" id="KW-0560">Oxidoreductase</keyword>
<dbReference type="InterPro" id="IPR016161">
    <property type="entry name" value="Ald_DH/histidinol_DH"/>
</dbReference>
<sequence>MSGTDPDLGLFIAGRWTHGSGNRSVAVQNPATARAVGELPLATADDLDAALTAATDAFPAWRATSPVRRGEILRTAAGLVRERAETIAHAITRELGKPLREARAEIGTAVEHIEWAAEEGRRAYGRVIPSREPGVLQSTRREPLGPIAGFAPWNAPAITPARKISGALGAGCTLVLKPAEETPTPALHLVAALEDAGLPPGVLNVVFGDPAAVSDRLLAAPQIMGATFTGSTAVGTLLLGKGAPTAKKMTMELGGYAPVFVLPDADPEAVADSAVVATMRNSGQVCTSPSRFYVHADLHERFVARFAERAAALRVGDPFDDTVQMGPVATEARVSAMAELTADARSRGLTVAAGGHRVERDGSFWAPTLLAGVDDDAMIANVEPFGPMAATTPFHHLDDAIISANRLPFGLAAYVWSNDLAAVTRLTDALDAGSISVNRWQASLPETPFGGMGASGLGMEGGIEGLEAFQRVKYVNHR</sequence>
<evidence type="ECO:0000259" key="3">
    <source>
        <dbReference type="Pfam" id="PF00171"/>
    </source>
</evidence>
<keyword evidence="5" id="KW-1185">Reference proteome</keyword>
<dbReference type="InterPro" id="IPR015590">
    <property type="entry name" value="Aldehyde_DH_dom"/>
</dbReference>
<dbReference type="EMBL" id="VFPA01000002">
    <property type="protein sequence ID" value="TQM11281.1"/>
    <property type="molecule type" value="Genomic_DNA"/>
</dbReference>
<organism evidence="4 5">
    <name type="scientific">Pseudonocardia kunmingensis</name>
    <dbReference type="NCBI Taxonomy" id="630975"/>
    <lineage>
        <taxon>Bacteria</taxon>
        <taxon>Bacillati</taxon>
        <taxon>Actinomycetota</taxon>
        <taxon>Actinomycetes</taxon>
        <taxon>Pseudonocardiales</taxon>
        <taxon>Pseudonocardiaceae</taxon>
        <taxon>Pseudonocardia</taxon>
    </lineage>
</organism>
<dbReference type="RefSeq" id="WP_142055312.1">
    <property type="nucleotide sequence ID" value="NZ_VFPA01000002.1"/>
</dbReference>
<dbReference type="Gene3D" id="3.40.605.10">
    <property type="entry name" value="Aldehyde Dehydrogenase, Chain A, domain 1"/>
    <property type="match status" value="1"/>
</dbReference>
<protein>
    <submittedName>
        <fullName evidence="4">Succinate-semialdehyde dehydrogenase/glutarate-semialdehyde dehydrogenase</fullName>
    </submittedName>
</protein>
<evidence type="ECO:0000256" key="1">
    <source>
        <dbReference type="ARBA" id="ARBA00009986"/>
    </source>
</evidence>
<dbReference type="GO" id="GO:0016620">
    <property type="term" value="F:oxidoreductase activity, acting on the aldehyde or oxo group of donors, NAD or NADP as acceptor"/>
    <property type="evidence" value="ECO:0007669"/>
    <property type="project" value="InterPro"/>
</dbReference>
<comment type="caution">
    <text evidence="4">The sequence shown here is derived from an EMBL/GenBank/DDBJ whole genome shotgun (WGS) entry which is preliminary data.</text>
</comment>
<gene>
    <name evidence="4" type="ORF">FB558_3839</name>
</gene>
<dbReference type="InterPro" id="IPR050740">
    <property type="entry name" value="Aldehyde_DH_Superfamily"/>
</dbReference>
<dbReference type="OrthoDB" id="6882680at2"/>
<dbReference type="SUPFAM" id="SSF53720">
    <property type="entry name" value="ALDH-like"/>
    <property type="match status" value="1"/>
</dbReference>
<dbReference type="Gene3D" id="3.40.309.10">
    <property type="entry name" value="Aldehyde Dehydrogenase, Chain A, domain 2"/>
    <property type="match status" value="1"/>
</dbReference>
<evidence type="ECO:0000256" key="2">
    <source>
        <dbReference type="ARBA" id="ARBA00023002"/>
    </source>
</evidence>
<reference evidence="4 5" key="1">
    <citation type="submission" date="2019-06" db="EMBL/GenBank/DDBJ databases">
        <title>Sequencing the genomes of 1000 actinobacteria strains.</title>
        <authorList>
            <person name="Klenk H.-P."/>
        </authorList>
    </citation>
    <scope>NUCLEOTIDE SEQUENCE [LARGE SCALE GENOMIC DNA]</scope>
    <source>
        <strain evidence="4 5">DSM 45301</strain>
    </source>
</reference>